<sequence length="75" mass="8705">MTLQIRDATPADAMLLNALGYRIYRAHFVQKVLELRLYVHGDNGRAIRAYERCGFTESPYTIMKVGLWLPQIQYS</sequence>
<gene>
    <name evidence="2" type="ORF">KV121_004819</name>
    <name evidence="1" type="ORF">P7U51_000262</name>
</gene>
<evidence type="ECO:0000313" key="2">
    <source>
        <dbReference type="EMBL" id="HBH7044675.1"/>
    </source>
</evidence>
<dbReference type="OrthoDB" id="6864670at2"/>
<dbReference type="SUPFAM" id="SSF55729">
    <property type="entry name" value="Acyl-CoA N-acyltransferases (Nat)"/>
    <property type="match status" value="1"/>
</dbReference>
<dbReference type="Proteomes" id="UP000885148">
    <property type="component" value="Unassembled WGS sequence"/>
</dbReference>
<reference evidence="2" key="2">
    <citation type="submission" date="2021-07" db="EMBL/GenBank/DDBJ databases">
        <authorList>
            <consortium name="NCBI Pathogen Detection Project"/>
        </authorList>
    </citation>
    <scope>NUCLEOTIDE SEQUENCE</scope>
    <source>
        <strain evidence="2">91871</strain>
    </source>
</reference>
<evidence type="ECO:0000313" key="1">
    <source>
        <dbReference type="EMBL" id="EMM7455824.1"/>
    </source>
</evidence>
<protein>
    <submittedName>
        <fullName evidence="2">N-acetyltransferase</fullName>
    </submittedName>
</protein>
<reference evidence="2" key="1">
    <citation type="journal article" date="2018" name="Genome Biol.">
        <title>SKESA: strategic k-mer extension for scrupulous assemblies.</title>
        <authorList>
            <person name="Souvorov A."/>
            <person name="Agarwala R."/>
            <person name="Lipman D.J."/>
        </authorList>
    </citation>
    <scope>NUCLEOTIDE SEQUENCE</scope>
    <source>
        <strain evidence="2">91871</strain>
    </source>
</reference>
<dbReference type="AlphaFoldDB" id="A0A9P4DJN8"/>
<dbReference type="InterPro" id="IPR016181">
    <property type="entry name" value="Acyl_CoA_acyltransferase"/>
</dbReference>
<reference evidence="1" key="3">
    <citation type="submission" date="2024-02" db="EMBL/GenBank/DDBJ databases">
        <authorList>
            <consortium name="Clinical and Environmental Microbiology Branch: Whole genome sequencing antimicrobial resistance pathogens in the healthcare setting"/>
        </authorList>
    </citation>
    <scope>NUCLEOTIDE SEQUENCE</scope>
    <source>
        <strain evidence="1">Whole organism</strain>
    </source>
</reference>
<dbReference type="Gene3D" id="3.40.630.30">
    <property type="match status" value="1"/>
</dbReference>
<name>A0A9P4DJN8_CITFR</name>
<proteinExistence type="predicted"/>
<comment type="caution">
    <text evidence="2">The sequence shown here is derived from an EMBL/GenBank/DDBJ whole genome shotgun (WGS) entry which is preliminary data.</text>
</comment>
<dbReference type="EMBL" id="DAESCB010000026">
    <property type="protein sequence ID" value="HBH7044675.1"/>
    <property type="molecule type" value="Genomic_DNA"/>
</dbReference>
<accession>A0A9P4DJN8</accession>
<dbReference type="Proteomes" id="UP001169574">
    <property type="component" value="Unassembled WGS sequence"/>
</dbReference>
<dbReference type="EMBL" id="ABLGCN030000001">
    <property type="protein sequence ID" value="EMM7455824.1"/>
    <property type="molecule type" value="Genomic_DNA"/>
</dbReference>
<evidence type="ECO:0000313" key="3">
    <source>
        <dbReference type="Proteomes" id="UP000885148"/>
    </source>
</evidence>
<dbReference type="RefSeq" id="WP_044711606.1">
    <property type="nucleotide sequence ID" value="NZ_BQGP01000001.1"/>
</dbReference>
<organism evidence="2 3">
    <name type="scientific">Citrobacter freundii</name>
    <dbReference type="NCBI Taxonomy" id="546"/>
    <lineage>
        <taxon>Bacteria</taxon>
        <taxon>Pseudomonadati</taxon>
        <taxon>Pseudomonadota</taxon>
        <taxon>Gammaproteobacteria</taxon>
        <taxon>Enterobacterales</taxon>
        <taxon>Enterobacteriaceae</taxon>
        <taxon>Citrobacter</taxon>
        <taxon>Citrobacter freundii complex</taxon>
    </lineage>
</organism>